<keyword evidence="2" id="KW-1185">Reference proteome</keyword>
<dbReference type="Proteomes" id="UP001234581">
    <property type="component" value="Unassembled WGS sequence"/>
</dbReference>
<accession>A0AAD7VCL0</accession>
<evidence type="ECO:0000313" key="2">
    <source>
        <dbReference type="Proteomes" id="UP001234581"/>
    </source>
</evidence>
<proteinExistence type="predicted"/>
<name>A0AAD7VCL0_9FUNG</name>
<organism evidence="1 2">
    <name type="scientific">Lichtheimia ornata</name>
    <dbReference type="NCBI Taxonomy" id="688661"/>
    <lineage>
        <taxon>Eukaryota</taxon>
        <taxon>Fungi</taxon>
        <taxon>Fungi incertae sedis</taxon>
        <taxon>Mucoromycota</taxon>
        <taxon>Mucoromycotina</taxon>
        <taxon>Mucoromycetes</taxon>
        <taxon>Mucorales</taxon>
        <taxon>Lichtheimiaceae</taxon>
        <taxon>Lichtheimia</taxon>
    </lineage>
</organism>
<evidence type="ECO:0008006" key="3">
    <source>
        <dbReference type="Google" id="ProtNLM"/>
    </source>
</evidence>
<dbReference type="GeneID" id="83209068"/>
<dbReference type="EMBL" id="JARTCD010000004">
    <property type="protein sequence ID" value="KAJ8662686.1"/>
    <property type="molecule type" value="Genomic_DNA"/>
</dbReference>
<evidence type="ECO:0000313" key="1">
    <source>
        <dbReference type="EMBL" id="KAJ8662686.1"/>
    </source>
</evidence>
<dbReference type="RefSeq" id="XP_058347599.1">
    <property type="nucleotide sequence ID" value="XM_058481742.1"/>
</dbReference>
<dbReference type="AlphaFoldDB" id="A0AAD7VCL0"/>
<sequence>MTACPNLRCLEFNSPFWYGSYGDDLDIYPSAKLRALKLDNYSTRPLLRHELIWVLSRLGNGLRVLNVPVCDRDLDVVELCCPHLHTLTCGAYLIVPAHDTTEESLSLDDIEADNNNNNNGLRHLTMAPQDLRLFLGLMRKHSDTLETMQLWLNTPLYGGDIFSESGRIIRHLQLNRLNSLSIVTVPGFRMDRFLEMMRGMCRPSLHKLYLQGDRSIPSPSLPDMPHLKCLRLCQLDETIEHHMTSYFTRLAAMGDACPMTTIEIYDVAFTDQTFSLLAKIQTLKCIKIVSGPRDSWSENGIIDFFINTQSSIQTVGLFLPQINDKILDAVGDLPFVKRLLLVQKLPLERITRFKNTYPAIQVIKLDKREYHLCCCTI</sequence>
<reference evidence="1 2" key="1">
    <citation type="submission" date="2023-03" db="EMBL/GenBank/DDBJ databases">
        <title>Genome sequence of Lichtheimia ornata CBS 291.66.</title>
        <authorList>
            <person name="Mohabir J.T."/>
            <person name="Shea T.P."/>
            <person name="Kurbessoian T."/>
            <person name="Berby B."/>
            <person name="Fontaine J."/>
            <person name="Livny J."/>
            <person name="Gnirke A."/>
            <person name="Stajich J.E."/>
            <person name="Cuomo C.A."/>
        </authorList>
    </citation>
    <scope>NUCLEOTIDE SEQUENCE [LARGE SCALE GENOMIC DNA]</scope>
    <source>
        <strain evidence="1">CBS 291.66</strain>
    </source>
</reference>
<protein>
    <recommendedName>
        <fullName evidence="3">F-box domain-containing protein</fullName>
    </recommendedName>
</protein>
<comment type="caution">
    <text evidence="1">The sequence shown here is derived from an EMBL/GenBank/DDBJ whole genome shotgun (WGS) entry which is preliminary data.</text>
</comment>
<gene>
    <name evidence="1" type="ORF">O0I10_001650</name>
</gene>